<dbReference type="GO" id="GO:0006508">
    <property type="term" value="P:proteolysis"/>
    <property type="evidence" value="ECO:0007669"/>
    <property type="project" value="UniProtKB-KW"/>
</dbReference>
<dbReference type="OrthoDB" id="7848262at2759"/>
<evidence type="ECO:0000256" key="2">
    <source>
        <dbReference type="ARBA" id="ARBA00022670"/>
    </source>
</evidence>
<sequence length="219" mass="24081">MQKIAPLSGPWNAPATIPVPPSIELVDCPEWSTLPDEKNVELLHSVGVADSGYLQLAGCVMNSETPPSDARDAVTLHAHVSKADEERVRKKEKRIRHLPGEVFNGEIGVFLLESILQQGDLMKVNFEVRGRGRIVDSAFTMAFDHTYDKLLEAVRAATDTGIQEAGIDVHLGKLAGYTQETMESYEVEIGGKVYPDSRQSLRRQTVQKGNWLHPAPVAA</sequence>
<keyword evidence="2" id="KW-0645">Protease</keyword>
<dbReference type="GO" id="GO:0004177">
    <property type="term" value="F:aminopeptidase activity"/>
    <property type="evidence" value="ECO:0007669"/>
    <property type="project" value="UniProtKB-KW"/>
</dbReference>
<dbReference type="AlphaFoldDB" id="A0A0D7AM43"/>
<evidence type="ECO:0000313" key="6">
    <source>
        <dbReference type="Proteomes" id="UP000054144"/>
    </source>
</evidence>
<gene>
    <name evidence="5" type="ORF">FISHEDRAFT_56096</name>
</gene>
<dbReference type="Pfam" id="PF00557">
    <property type="entry name" value="Peptidase_M24"/>
    <property type="match status" value="1"/>
</dbReference>
<organism evidence="5 6">
    <name type="scientific">Fistulina hepatica ATCC 64428</name>
    <dbReference type="NCBI Taxonomy" id="1128425"/>
    <lineage>
        <taxon>Eukaryota</taxon>
        <taxon>Fungi</taxon>
        <taxon>Dikarya</taxon>
        <taxon>Basidiomycota</taxon>
        <taxon>Agaricomycotina</taxon>
        <taxon>Agaricomycetes</taxon>
        <taxon>Agaricomycetidae</taxon>
        <taxon>Agaricales</taxon>
        <taxon>Fistulinaceae</taxon>
        <taxon>Fistulina</taxon>
    </lineage>
</organism>
<dbReference type="PANTHER" id="PTHR45777">
    <property type="entry name" value="METHIONINE AMINOPEPTIDASE 2"/>
    <property type="match status" value="1"/>
</dbReference>
<dbReference type="GO" id="GO:0008235">
    <property type="term" value="F:metalloexopeptidase activity"/>
    <property type="evidence" value="ECO:0007669"/>
    <property type="project" value="TreeGrafter"/>
</dbReference>
<feature type="domain" description="Peptidase M24" evidence="4">
    <location>
        <begin position="115"/>
        <end position="187"/>
    </location>
</feature>
<accession>A0A0D7AM43</accession>
<evidence type="ECO:0000256" key="1">
    <source>
        <dbReference type="ARBA" id="ARBA00022438"/>
    </source>
</evidence>
<evidence type="ECO:0000313" key="5">
    <source>
        <dbReference type="EMBL" id="KIY52366.1"/>
    </source>
</evidence>
<name>A0A0D7AM43_9AGAR</name>
<keyword evidence="6" id="KW-1185">Reference proteome</keyword>
<dbReference type="EMBL" id="KN881644">
    <property type="protein sequence ID" value="KIY52366.1"/>
    <property type="molecule type" value="Genomic_DNA"/>
</dbReference>
<reference evidence="5 6" key="1">
    <citation type="journal article" date="2015" name="Fungal Genet. Biol.">
        <title>Evolution of novel wood decay mechanisms in Agaricales revealed by the genome sequences of Fistulina hepatica and Cylindrobasidium torrendii.</title>
        <authorList>
            <person name="Floudas D."/>
            <person name="Held B.W."/>
            <person name="Riley R."/>
            <person name="Nagy L.G."/>
            <person name="Koehler G."/>
            <person name="Ransdell A.S."/>
            <person name="Younus H."/>
            <person name="Chow J."/>
            <person name="Chiniquy J."/>
            <person name="Lipzen A."/>
            <person name="Tritt A."/>
            <person name="Sun H."/>
            <person name="Haridas S."/>
            <person name="LaButti K."/>
            <person name="Ohm R.A."/>
            <person name="Kues U."/>
            <person name="Blanchette R.A."/>
            <person name="Grigoriev I.V."/>
            <person name="Minto R.E."/>
            <person name="Hibbett D.S."/>
        </authorList>
    </citation>
    <scope>NUCLEOTIDE SEQUENCE [LARGE SCALE GENOMIC DNA]</scope>
    <source>
        <strain evidence="5 6">ATCC 64428</strain>
    </source>
</reference>
<dbReference type="InterPro" id="IPR050247">
    <property type="entry name" value="Met_Aminopeptidase_Type2"/>
</dbReference>
<keyword evidence="3" id="KW-0378">Hydrolase</keyword>
<dbReference type="Gene3D" id="3.90.230.10">
    <property type="entry name" value="Creatinase/methionine aminopeptidase superfamily"/>
    <property type="match status" value="1"/>
</dbReference>
<dbReference type="PANTHER" id="PTHR45777:SF2">
    <property type="entry name" value="METHIONINE AMINOPEPTIDASE 2"/>
    <property type="match status" value="1"/>
</dbReference>
<dbReference type="InterPro" id="IPR036005">
    <property type="entry name" value="Creatinase/aminopeptidase-like"/>
</dbReference>
<evidence type="ECO:0000259" key="4">
    <source>
        <dbReference type="Pfam" id="PF00557"/>
    </source>
</evidence>
<dbReference type="GO" id="GO:0005737">
    <property type="term" value="C:cytoplasm"/>
    <property type="evidence" value="ECO:0007669"/>
    <property type="project" value="TreeGrafter"/>
</dbReference>
<evidence type="ECO:0000256" key="3">
    <source>
        <dbReference type="ARBA" id="ARBA00022801"/>
    </source>
</evidence>
<protein>
    <recommendedName>
        <fullName evidence="4">Peptidase M24 domain-containing protein</fullName>
    </recommendedName>
</protein>
<proteinExistence type="predicted"/>
<keyword evidence="1" id="KW-0031">Aminopeptidase</keyword>
<dbReference type="SUPFAM" id="SSF55920">
    <property type="entry name" value="Creatinase/aminopeptidase"/>
    <property type="match status" value="1"/>
</dbReference>
<dbReference type="Proteomes" id="UP000054144">
    <property type="component" value="Unassembled WGS sequence"/>
</dbReference>
<dbReference type="InterPro" id="IPR000994">
    <property type="entry name" value="Pept_M24"/>
</dbReference>